<reference evidence="1" key="1">
    <citation type="journal article" date="2020" name="mSystems">
        <title>Genome- and Community-Level Interaction Insights into Carbon Utilization and Element Cycling Functions of Hydrothermarchaeota in Hydrothermal Sediment.</title>
        <authorList>
            <person name="Zhou Z."/>
            <person name="Liu Y."/>
            <person name="Xu W."/>
            <person name="Pan J."/>
            <person name="Luo Z.H."/>
            <person name="Li M."/>
        </authorList>
    </citation>
    <scope>NUCLEOTIDE SEQUENCE [LARGE SCALE GENOMIC DNA]</scope>
    <source>
        <strain evidence="1">SpSt-902</strain>
    </source>
</reference>
<gene>
    <name evidence="1" type="ORF">ENX03_01430</name>
</gene>
<protein>
    <submittedName>
        <fullName evidence="1">Uncharacterized protein</fullName>
    </submittedName>
</protein>
<sequence>MDQTKLAFFPLGTEIAFSFMQLPGETLKAAQGQSFAAVLDEFRKLSERTTLSIDRRNPEDRTECSARGGNRIIHYGKQPGSRPGRFVPGGKDVFTILTALENLDQKMIETIEMIACSRMSHNRKEKETLKITGEIHHSLNEFDESAEKVRLPTGLLKGLTGQFRHQYPDFSNI</sequence>
<organism evidence="1">
    <name type="scientific">Leptospirillum ferriphilum</name>
    <dbReference type="NCBI Taxonomy" id="178606"/>
    <lineage>
        <taxon>Bacteria</taxon>
        <taxon>Pseudomonadati</taxon>
        <taxon>Nitrospirota</taxon>
        <taxon>Nitrospiria</taxon>
        <taxon>Nitrospirales</taxon>
        <taxon>Nitrospiraceae</taxon>
        <taxon>Leptospirillum</taxon>
    </lineage>
</organism>
<proteinExistence type="predicted"/>
<dbReference type="EMBL" id="DTMM01000029">
    <property type="protein sequence ID" value="HFT92604.1"/>
    <property type="molecule type" value="Genomic_DNA"/>
</dbReference>
<comment type="caution">
    <text evidence="1">The sequence shown here is derived from an EMBL/GenBank/DDBJ whole genome shotgun (WGS) entry which is preliminary data.</text>
</comment>
<evidence type="ECO:0000313" key="1">
    <source>
        <dbReference type="EMBL" id="HFT92604.1"/>
    </source>
</evidence>
<accession>A0A7C3LVT7</accession>
<name>A0A7C3LVT7_9BACT</name>
<dbReference type="AlphaFoldDB" id="A0A7C3LVT7"/>